<proteinExistence type="predicted"/>
<comment type="caution">
    <text evidence="2">The sequence shown here is derived from an EMBL/GenBank/DDBJ whole genome shotgun (WGS) entry which is preliminary data.</text>
</comment>
<feature type="region of interest" description="Disordered" evidence="1">
    <location>
        <begin position="91"/>
        <end position="113"/>
    </location>
</feature>
<reference evidence="2" key="1">
    <citation type="submission" date="2016-11" db="EMBL/GenBank/DDBJ databases">
        <title>The genome of Nicotiana attenuata.</title>
        <authorList>
            <person name="Xu S."/>
            <person name="Brockmoeller T."/>
            <person name="Gaquerel E."/>
            <person name="Navarro A."/>
            <person name="Kuhl H."/>
            <person name="Gase K."/>
            <person name="Ling Z."/>
            <person name="Zhou W."/>
            <person name="Kreitzer C."/>
            <person name="Stanke M."/>
            <person name="Tang H."/>
            <person name="Lyons E."/>
            <person name="Pandey P."/>
            <person name="Pandey S.P."/>
            <person name="Timmermann B."/>
            <person name="Baldwin I.T."/>
        </authorList>
    </citation>
    <scope>NUCLEOTIDE SEQUENCE [LARGE SCALE GENOMIC DNA]</scope>
    <source>
        <strain evidence="2">UT</strain>
    </source>
</reference>
<evidence type="ECO:0000313" key="2">
    <source>
        <dbReference type="EMBL" id="OIT29792.1"/>
    </source>
</evidence>
<evidence type="ECO:0000313" key="3">
    <source>
        <dbReference type="Proteomes" id="UP000187609"/>
    </source>
</evidence>
<dbReference type="Proteomes" id="UP000187609">
    <property type="component" value="Unassembled WGS sequence"/>
</dbReference>
<evidence type="ECO:0000256" key="1">
    <source>
        <dbReference type="SAM" id="MobiDB-lite"/>
    </source>
</evidence>
<sequence length="274" mass="31621">MDLEAVFMSVFCIGKKPDNIFELIKAAITVGERKYPKEFKKHQNKILKQLMNSGVLSAKEDFENGYDSSIEEEEQMDAIKSFKKDEHSFFEDQENHEKENCNTEKTNSTVTTENQSFNKTNIETQGKNMNTTVTSMSKNCTGGSKKIKLPIKKHKQLDDGDQKGRKQSQINILQTTTIINLKSATKVDCIKVMRKSGKDFKETDSDADAQSKNTVLVKKKRSRVDFESSKRKYEDRLAEQNKAKRRTIMVDFHEMPKPANDPCAPKRCWNRRRF</sequence>
<dbReference type="PANTHER" id="PTHR48186:SF1">
    <property type="entry name" value="TPX2 C-TERMINAL DOMAIN-CONTAINING PROTEIN"/>
    <property type="match status" value="1"/>
</dbReference>
<accession>A0A314KKU0</accession>
<organism evidence="2 3">
    <name type="scientific">Nicotiana attenuata</name>
    <name type="common">Coyote tobacco</name>
    <dbReference type="NCBI Taxonomy" id="49451"/>
    <lineage>
        <taxon>Eukaryota</taxon>
        <taxon>Viridiplantae</taxon>
        <taxon>Streptophyta</taxon>
        <taxon>Embryophyta</taxon>
        <taxon>Tracheophyta</taxon>
        <taxon>Spermatophyta</taxon>
        <taxon>Magnoliopsida</taxon>
        <taxon>eudicotyledons</taxon>
        <taxon>Gunneridae</taxon>
        <taxon>Pentapetalae</taxon>
        <taxon>asterids</taxon>
        <taxon>lamiids</taxon>
        <taxon>Solanales</taxon>
        <taxon>Solanaceae</taxon>
        <taxon>Nicotianoideae</taxon>
        <taxon>Nicotianeae</taxon>
        <taxon>Nicotiana</taxon>
    </lineage>
</organism>
<dbReference type="PANTHER" id="PTHR48186">
    <property type="entry name" value="NB-ARC DOMAIN-CONTAINING PROTEIN"/>
    <property type="match status" value="1"/>
</dbReference>
<feature type="compositionally biased region" description="Basic and acidic residues" evidence="1">
    <location>
        <begin position="91"/>
        <end position="102"/>
    </location>
</feature>
<keyword evidence="3" id="KW-1185">Reference proteome</keyword>
<protein>
    <submittedName>
        <fullName evidence="2">Uncharacterized protein</fullName>
    </submittedName>
</protein>
<dbReference type="EMBL" id="MJEQ01001686">
    <property type="protein sequence ID" value="OIT29792.1"/>
    <property type="molecule type" value="Genomic_DNA"/>
</dbReference>
<dbReference type="AlphaFoldDB" id="A0A314KKU0"/>
<gene>
    <name evidence="2" type="ORF">A4A49_16419</name>
</gene>
<name>A0A314KKU0_NICAT</name>
<feature type="compositionally biased region" description="Polar residues" evidence="1">
    <location>
        <begin position="103"/>
        <end position="113"/>
    </location>
</feature>
<dbReference type="Gramene" id="OIT29792">
    <property type="protein sequence ID" value="OIT29792"/>
    <property type="gene ID" value="A4A49_16419"/>
</dbReference>